<evidence type="ECO:0000313" key="3">
    <source>
        <dbReference type="Proteomes" id="UP000265566"/>
    </source>
</evidence>
<protein>
    <recommendedName>
        <fullName evidence="4">Transmembrane protein</fullName>
    </recommendedName>
</protein>
<gene>
    <name evidence="2" type="ORF">MtrunA17_Chr3g0122611</name>
</gene>
<evidence type="ECO:0000256" key="1">
    <source>
        <dbReference type="SAM" id="Phobius"/>
    </source>
</evidence>
<comment type="caution">
    <text evidence="2">The sequence shown here is derived from an EMBL/GenBank/DDBJ whole genome shotgun (WGS) entry which is preliminary data.</text>
</comment>
<organism evidence="2 3">
    <name type="scientific">Medicago truncatula</name>
    <name type="common">Barrel medic</name>
    <name type="synonym">Medicago tribuloides</name>
    <dbReference type="NCBI Taxonomy" id="3880"/>
    <lineage>
        <taxon>Eukaryota</taxon>
        <taxon>Viridiplantae</taxon>
        <taxon>Streptophyta</taxon>
        <taxon>Embryophyta</taxon>
        <taxon>Tracheophyta</taxon>
        <taxon>Spermatophyta</taxon>
        <taxon>Magnoliopsida</taxon>
        <taxon>eudicotyledons</taxon>
        <taxon>Gunneridae</taxon>
        <taxon>Pentapetalae</taxon>
        <taxon>rosids</taxon>
        <taxon>fabids</taxon>
        <taxon>Fabales</taxon>
        <taxon>Fabaceae</taxon>
        <taxon>Papilionoideae</taxon>
        <taxon>50 kb inversion clade</taxon>
        <taxon>NPAAA clade</taxon>
        <taxon>Hologalegina</taxon>
        <taxon>IRL clade</taxon>
        <taxon>Trifolieae</taxon>
        <taxon>Medicago</taxon>
    </lineage>
</organism>
<reference evidence="3" key="1">
    <citation type="journal article" date="2018" name="Nat. Plants">
        <title>Whole-genome landscape of Medicago truncatula symbiotic genes.</title>
        <authorList>
            <person name="Pecrix Y."/>
            <person name="Staton S.E."/>
            <person name="Sallet E."/>
            <person name="Lelandais-Briere C."/>
            <person name="Moreau S."/>
            <person name="Carrere S."/>
            <person name="Blein T."/>
            <person name="Jardinaud M.F."/>
            <person name="Latrasse D."/>
            <person name="Zouine M."/>
            <person name="Zahm M."/>
            <person name="Kreplak J."/>
            <person name="Mayjonade B."/>
            <person name="Satge C."/>
            <person name="Perez M."/>
            <person name="Cauet S."/>
            <person name="Marande W."/>
            <person name="Chantry-Darmon C."/>
            <person name="Lopez-Roques C."/>
            <person name="Bouchez O."/>
            <person name="Berard A."/>
            <person name="Debelle F."/>
            <person name="Munos S."/>
            <person name="Bendahmane A."/>
            <person name="Berges H."/>
            <person name="Niebel A."/>
            <person name="Buitink J."/>
            <person name="Frugier F."/>
            <person name="Benhamed M."/>
            <person name="Crespi M."/>
            <person name="Gouzy J."/>
            <person name="Gamas P."/>
        </authorList>
    </citation>
    <scope>NUCLEOTIDE SEQUENCE [LARGE SCALE GENOMIC DNA]</scope>
    <source>
        <strain evidence="3">cv. Jemalong A17</strain>
    </source>
</reference>
<name>A0A396IU54_MEDTR</name>
<keyword evidence="1" id="KW-0472">Membrane</keyword>
<keyword evidence="1" id="KW-1133">Transmembrane helix</keyword>
<dbReference type="Proteomes" id="UP000265566">
    <property type="component" value="Chromosome 3"/>
</dbReference>
<dbReference type="Gramene" id="rna17688">
    <property type="protein sequence ID" value="RHN69246.1"/>
    <property type="gene ID" value="gene17688"/>
</dbReference>
<keyword evidence="1" id="KW-0812">Transmembrane</keyword>
<sequence length="59" mass="6993">MYPNAKQNRPGVLLSNVDVFSYLQMEFCLFISLLYSYILFFLTEVKCKINYLCDENINI</sequence>
<dbReference type="EMBL" id="PSQE01000003">
    <property type="protein sequence ID" value="RHN69246.1"/>
    <property type="molecule type" value="Genomic_DNA"/>
</dbReference>
<evidence type="ECO:0000313" key="2">
    <source>
        <dbReference type="EMBL" id="RHN69246.1"/>
    </source>
</evidence>
<feature type="transmembrane region" description="Helical" evidence="1">
    <location>
        <begin position="20"/>
        <end position="42"/>
    </location>
</feature>
<proteinExistence type="predicted"/>
<dbReference type="AlphaFoldDB" id="A0A396IU54"/>
<accession>A0A396IU54</accession>
<evidence type="ECO:0008006" key="4">
    <source>
        <dbReference type="Google" id="ProtNLM"/>
    </source>
</evidence>